<dbReference type="SUPFAM" id="SSF81321">
    <property type="entry name" value="Family A G protein-coupled receptor-like"/>
    <property type="match status" value="1"/>
</dbReference>
<keyword evidence="7 9" id="KW-0675">Receptor</keyword>
<evidence type="ECO:0000256" key="2">
    <source>
        <dbReference type="ARBA" id="ARBA00010663"/>
    </source>
</evidence>
<comment type="caution">
    <text evidence="12">The sequence shown here is derived from an EMBL/GenBank/DDBJ whole genome shotgun (WGS) entry which is preliminary data.</text>
</comment>
<dbReference type="EMBL" id="CAJPWZ010002217">
    <property type="protein sequence ID" value="CAG2233738.1"/>
    <property type="molecule type" value="Genomic_DNA"/>
</dbReference>
<dbReference type="InterPro" id="IPR000611">
    <property type="entry name" value="NPY_rcpt"/>
</dbReference>
<keyword evidence="8 9" id="KW-0807">Transducer</keyword>
<dbReference type="AlphaFoldDB" id="A0A8S3TQ87"/>
<dbReference type="InterPro" id="IPR000276">
    <property type="entry name" value="GPCR_Rhodpsn"/>
</dbReference>
<feature type="transmembrane region" description="Helical" evidence="10">
    <location>
        <begin position="303"/>
        <end position="326"/>
    </location>
</feature>
<evidence type="ECO:0000256" key="7">
    <source>
        <dbReference type="ARBA" id="ARBA00023170"/>
    </source>
</evidence>
<keyword evidence="13" id="KW-1185">Reference proteome</keyword>
<dbReference type="PROSITE" id="PS50262">
    <property type="entry name" value="G_PROTEIN_RECEP_F1_2"/>
    <property type="match status" value="1"/>
</dbReference>
<keyword evidence="5 9" id="KW-0297">G-protein coupled receptor</keyword>
<evidence type="ECO:0000256" key="8">
    <source>
        <dbReference type="ARBA" id="ARBA00023224"/>
    </source>
</evidence>
<dbReference type="InterPro" id="IPR017452">
    <property type="entry name" value="GPCR_Rhodpsn_7TM"/>
</dbReference>
<dbReference type="SMART" id="SM01381">
    <property type="entry name" value="7TM_GPCR_Srsx"/>
    <property type="match status" value="1"/>
</dbReference>
<proteinExistence type="inferred from homology"/>
<organism evidence="12 13">
    <name type="scientific">Mytilus edulis</name>
    <name type="common">Blue mussel</name>
    <dbReference type="NCBI Taxonomy" id="6550"/>
    <lineage>
        <taxon>Eukaryota</taxon>
        <taxon>Metazoa</taxon>
        <taxon>Spiralia</taxon>
        <taxon>Lophotrochozoa</taxon>
        <taxon>Mollusca</taxon>
        <taxon>Bivalvia</taxon>
        <taxon>Autobranchia</taxon>
        <taxon>Pteriomorphia</taxon>
        <taxon>Mytilida</taxon>
        <taxon>Mytiloidea</taxon>
        <taxon>Mytilidae</taxon>
        <taxon>Mytilinae</taxon>
        <taxon>Mytilus</taxon>
    </lineage>
</organism>
<keyword evidence="3 9" id="KW-0812">Transmembrane</keyword>
<sequence>MAFFQDAESFKTFVQLNNITQSEIRVIQQYYKQNQHYECPVIVIALFAVAYGLVSIIAVVGNSMVLYVVKSRKQMQSVTNIFIANLAFSDVLLGMFSTPFHFQSALLQRWFVADFMCKVAPFVKSVSVNVSVCSLTLIAIDRCVAVLLPLKARFAKKVAILILTSVWLISIGSALPEAIYYEIENRFMLEDLTDGKVCLPVWPTHKFNISYSIVQLLMQYVIPLSVISFSYIRITQRLWQSTFPGIKSGLHRDNRRRKNMKKVVKMLMIVVCLFSFCWLPLQTYNILYVFWADTMNRFKYINIVWLCSYWLAMSSACYNPFIYGLLNENFKNEYKVIMKSCCRWTTNTDMLDRRTQTRFTPSTTAVKQTSLQ</sequence>
<dbReference type="GO" id="GO:0004983">
    <property type="term" value="F:neuropeptide Y receptor activity"/>
    <property type="evidence" value="ECO:0007669"/>
    <property type="project" value="InterPro"/>
</dbReference>
<feature type="transmembrane region" description="Helical" evidence="10">
    <location>
        <begin position="122"/>
        <end position="148"/>
    </location>
</feature>
<protein>
    <submittedName>
        <fullName evidence="12">LKR</fullName>
    </submittedName>
</protein>
<dbReference type="PANTHER" id="PTHR24235:SF29">
    <property type="entry name" value="GH23382P"/>
    <property type="match status" value="1"/>
</dbReference>
<dbReference type="GO" id="GO:0016020">
    <property type="term" value="C:membrane"/>
    <property type="evidence" value="ECO:0007669"/>
    <property type="project" value="UniProtKB-SubCell"/>
</dbReference>
<evidence type="ECO:0000313" key="12">
    <source>
        <dbReference type="EMBL" id="CAG2233738.1"/>
    </source>
</evidence>
<evidence type="ECO:0000256" key="6">
    <source>
        <dbReference type="ARBA" id="ARBA00023136"/>
    </source>
</evidence>
<evidence type="ECO:0000256" key="5">
    <source>
        <dbReference type="ARBA" id="ARBA00023040"/>
    </source>
</evidence>
<feature type="transmembrane region" description="Helical" evidence="10">
    <location>
        <begin position="160"/>
        <end position="181"/>
    </location>
</feature>
<accession>A0A8S3TQ87</accession>
<evidence type="ECO:0000256" key="9">
    <source>
        <dbReference type="RuleBase" id="RU000688"/>
    </source>
</evidence>
<evidence type="ECO:0000256" key="3">
    <source>
        <dbReference type="ARBA" id="ARBA00022692"/>
    </source>
</evidence>
<evidence type="ECO:0000256" key="4">
    <source>
        <dbReference type="ARBA" id="ARBA00022989"/>
    </source>
</evidence>
<feature type="transmembrane region" description="Helical" evidence="10">
    <location>
        <begin position="81"/>
        <end position="102"/>
    </location>
</feature>
<dbReference type="Gene3D" id="1.20.1070.10">
    <property type="entry name" value="Rhodopsin 7-helix transmembrane proteins"/>
    <property type="match status" value="1"/>
</dbReference>
<feature type="transmembrane region" description="Helical" evidence="10">
    <location>
        <begin position="266"/>
        <end position="291"/>
    </location>
</feature>
<evidence type="ECO:0000259" key="11">
    <source>
        <dbReference type="PROSITE" id="PS50262"/>
    </source>
</evidence>
<feature type="transmembrane region" description="Helical" evidence="10">
    <location>
        <begin position="209"/>
        <end position="232"/>
    </location>
</feature>
<keyword evidence="4 10" id="KW-1133">Transmembrane helix</keyword>
<comment type="similarity">
    <text evidence="2 9">Belongs to the G-protein coupled receptor 1 family.</text>
</comment>
<comment type="subcellular location">
    <subcellularLocation>
        <location evidence="1">Membrane</location>
        <topology evidence="1">Multi-pass membrane protein</topology>
    </subcellularLocation>
</comment>
<dbReference type="PRINTS" id="PR00237">
    <property type="entry name" value="GPCRRHODOPSN"/>
</dbReference>
<name>A0A8S3TQ87_MYTED</name>
<feature type="transmembrane region" description="Helical" evidence="10">
    <location>
        <begin position="41"/>
        <end position="69"/>
    </location>
</feature>
<evidence type="ECO:0000256" key="1">
    <source>
        <dbReference type="ARBA" id="ARBA00004141"/>
    </source>
</evidence>
<evidence type="ECO:0000256" key="10">
    <source>
        <dbReference type="SAM" id="Phobius"/>
    </source>
</evidence>
<keyword evidence="6 10" id="KW-0472">Membrane</keyword>
<dbReference type="OrthoDB" id="9445642at2759"/>
<feature type="domain" description="G-protein coupled receptors family 1 profile" evidence="11">
    <location>
        <begin position="61"/>
        <end position="323"/>
    </location>
</feature>
<gene>
    <name evidence="12" type="ORF">MEDL_46417</name>
</gene>
<dbReference type="PRINTS" id="PR01012">
    <property type="entry name" value="NRPEPTIDEYR"/>
</dbReference>
<dbReference type="Pfam" id="PF00001">
    <property type="entry name" value="7tm_1"/>
    <property type="match status" value="1"/>
</dbReference>
<dbReference type="Proteomes" id="UP000683360">
    <property type="component" value="Unassembled WGS sequence"/>
</dbReference>
<dbReference type="PROSITE" id="PS00237">
    <property type="entry name" value="G_PROTEIN_RECEP_F1_1"/>
    <property type="match status" value="1"/>
</dbReference>
<evidence type="ECO:0000313" key="13">
    <source>
        <dbReference type="Proteomes" id="UP000683360"/>
    </source>
</evidence>
<dbReference type="PANTHER" id="PTHR24235">
    <property type="entry name" value="NEUROPEPTIDE Y RECEPTOR"/>
    <property type="match status" value="1"/>
</dbReference>
<reference evidence="12" key="1">
    <citation type="submission" date="2021-03" db="EMBL/GenBank/DDBJ databases">
        <authorList>
            <person name="Bekaert M."/>
        </authorList>
    </citation>
    <scope>NUCLEOTIDE SEQUENCE</scope>
</reference>